<evidence type="ECO:0000313" key="1">
    <source>
        <dbReference type="EMBL" id="MXR37308.1"/>
    </source>
</evidence>
<accession>A0A845BQ67</accession>
<organism evidence="1 2">
    <name type="scientific">Craterilacuibacter sinensis</name>
    <dbReference type="NCBI Taxonomy" id="2686017"/>
    <lineage>
        <taxon>Bacteria</taxon>
        <taxon>Pseudomonadati</taxon>
        <taxon>Pseudomonadota</taxon>
        <taxon>Betaproteobacteria</taxon>
        <taxon>Neisseriales</taxon>
        <taxon>Neisseriaceae</taxon>
        <taxon>Craterilacuibacter</taxon>
    </lineage>
</organism>
<dbReference type="AlphaFoldDB" id="A0A845BQ67"/>
<proteinExistence type="predicted"/>
<dbReference type="Proteomes" id="UP000467214">
    <property type="component" value="Unassembled WGS sequence"/>
</dbReference>
<dbReference type="Pfam" id="PF11161">
    <property type="entry name" value="DUF2944"/>
    <property type="match status" value="1"/>
</dbReference>
<dbReference type="EMBL" id="WSSB01000008">
    <property type="protein sequence ID" value="MXR37308.1"/>
    <property type="molecule type" value="Genomic_DNA"/>
</dbReference>
<name>A0A845BQ67_9NEIS</name>
<protein>
    <submittedName>
        <fullName evidence="1">DUF2946 family protein</fullName>
    </submittedName>
</protein>
<reference evidence="1 2" key="1">
    <citation type="submission" date="2019-12" db="EMBL/GenBank/DDBJ databases">
        <title>Neisseriaceae gen. nov. sp. Genome sequencing and assembly.</title>
        <authorList>
            <person name="Liu Z."/>
            <person name="Li A."/>
        </authorList>
    </citation>
    <scope>NUCLEOTIDE SEQUENCE [LARGE SCALE GENOMIC DNA]</scope>
    <source>
        <strain evidence="1 2">B2N2-7</strain>
    </source>
</reference>
<evidence type="ECO:0000313" key="2">
    <source>
        <dbReference type="Proteomes" id="UP000467214"/>
    </source>
</evidence>
<dbReference type="InterPro" id="IPR021332">
    <property type="entry name" value="DUF2944"/>
</dbReference>
<comment type="caution">
    <text evidence="1">The sequence shown here is derived from an EMBL/GenBank/DDBJ whole genome shotgun (WGS) entry which is preliminary data.</text>
</comment>
<sequence>MDQQVLAAMAKWPDVPAVYGWLALDARGQWRLKGELLSQPAMTSFFGRNYQADAAGRWFVQNGPQRVYVALEAAPLVLRRHPGAWQAAPTGASAKASAFFVTAGGEMYAAFAGVLALVDDRDLAGVLAECLPDWDGELATLPAELVCDGVAIALEPSCAADLRARFGVCMTPTADAG</sequence>
<keyword evidence="2" id="KW-1185">Reference proteome</keyword>
<gene>
    <name evidence="1" type="ORF">GQF02_10015</name>
</gene>
<dbReference type="RefSeq" id="WP_124735698.1">
    <property type="nucleotide sequence ID" value="NZ_WSSB01000008.1"/>
</dbReference>